<dbReference type="OrthoDB" id="9807414at2"/>
<dbReference type="GO" id="GO:0016757">
    <property type="term" value="F:glycosyltransferase activity"/>
    <property type="evidence" value="ECO:0007669"/>
    <property type="project" value="UniProtKB-KW"/>
</dbReference>
<feature type="domain" description="Glycosyltransferase subfamily 4-like N-terminal" evidence="3">
    <location>
        <begin position="16"/>
        <end position="201"/>
    </location>
</feature>
<dbReference type="Proteomes" id="UP000183900">
    <property type="component" value="Unassembled WGS sequence"/>
</dbReference>
<keyword evidence="5" id="KW-1185">Reference proteome</keyword>
<proteinExistence type="predicted"/>
<name>A0A0K6HNM6_9HYPH</name>
<gene>
    <name evidence="4" type="ORF">Ga0061067_10230</name>
</gene>
<dbReference type="Pfam" id="PF13579">
    <property type="entry name" value="Glyco_trans_4_4"/>
    <property type="match status" value="1"/>
</dbReference>
<dbReference type="AlphaFoldDB" id="A0A0K6HNM6"/>
<protein>
    <submittedName>
        <fullName evidence="4">Glycosyltransferase involved in cell wall bisynthesis</fullName>
    </submittedName>
</protein>
<dbReference type="EMBL" id="CYHE01000002">
    <property type="protein sequence ID" value="CUA92622.1"/>
    <property type="molecule type" value="Genomic_DNA"/>
</dbReference>
<dbReference type="PANTHER" id="PTHR12526">
    <property type="entry name" value="GLYCOSYLTRANSFERASE"/>
    <property type="match status" value="1"/>
</dbReference>
<reference evidence="5" key="1">
    <citation type="submission" date="2015-08" db="EMBL/GenBank/DDBJ databases">
        <authorList>
            <person name="Varghese N."/>
        </authorList>
    </citation>
    <scope>NUCLEOTIDE SEQUENCE [LARGE SCALE GENOMIC DNA]</scope>
    <source>
        <strain evidence="5">DSM 23407</strain>
    </source>
</reference>
<dbReference type="RefSeq" id="WP_055454365.1">
    <property type="nucleotide sequence ID" value="NZ_CYHE01000002.1"/>
</dbReference>
<organism evidence="4 5">
    <name type="scientific">Pannonibacter indicus</name>
    <dbReference type="NCBI Taxonomy" id="466044"/>
    <lineage>
        <taxon>Bacteria</taxon>
        <taxon>Pseudomonadati</taxon>
        <taxon>Pseudomonadota</taxon>
        <taxon>Alphaproteobacteria</taxon>
        <taxon>Hyphomicrobiales</taxon>
        <taxon>Stappiaceae</taxon>
        <taxon>Pannonibacter</taxon>
    </lineage>
</organism>
<evidence type="ECO:0000256" key="2">
    <source>
        <dbReference type="ARBA" id="ARBA00022679"/>
    </source>
</evidence>
<dbReference type="PANTHER" id="PTHR12526:SF510">
    <property type="entry name" value="D-INOSITOL 3-PHOSPHATE GLYCOSYLTRANSFERASE"/>
    <property type="match status" value="1"/>
</dbReference>
<dbReference type="Pfam" id="PF13692">
    <property type="entry name" value="Glyco_trans_1_4"/>
    <property type="match status" value="1"/>
</dbReference>
<dbReference type="Gene3D" id="3.40.50.2000">
    <property type="entry name" value="Glycogen Phosphorylase B"/>
    <property type="match status" value="2"/>
</dbReference>
<evidence type="ECO:0000259" key="3">
    <source>
        <dbReference type="Pfam" id="PF13579"/>
    </source>
</evidence>
<sequence length="410" mass="44668">MRILMACAAFPPNLPGGAQTSSFMLAKMLQSQGADLTVVNVGDTDAEEEVSGIRVHRIASPNVYWDYMKRKAGWKKPVWHALENGNPFAFLAMRRQIARTQPDLFLTVSIENINVASWAAAKMAGLPVVHTAFNSFLICWNSVMQKRSENCARQCTSCKLSSLGKRGFTRFVDGVVGESQDVLDRHRLEGYFPNAEMRRIPAVLPGLQASAPRPFPQERPLRVGFLGLHSHFKGLAYLADAARLLADNRSIEFHIAGEGACRDNYAAEVRSRFPEHNTVFHGWVKADEFLAGIDVLAYPSIGREAFGRSSIEAFAHAIPVISTNIGGVAENIVDGVNGFHVPPADAAALKEAILKTAACADRYAALSAGALAAARTYLPEVIGPQFSGFLEHIRRRKTAAAPVLKEADAE</sequence>
<keyword evidence="1" id="KW-0328">Glycosyltransferase</keyword>
<keyword evidence="2 4" id="KW-0808">Transferase</keyword>
<evidence type="ECO:0000313" key="4">
    <source>
        <dbReference type="EMBL" id="CUA92622.1"/>
    </source>
</evidence>
<dbReference type="InterPro" id="IPR028098">
    <property type="entry name" value="Glyco_trans_4-like_N"/>
</dbReference>
<evidence type="ECO:0000256" key="1">
    <source>
        <dbReference type="ARBA" id="ARBA00022676"/>
    </source>
</evidence>
<dbReference type="SUPFAM" id="SSF53756">
    <property type="entry name" value="UDP-Glycosyltransferase/glycogen phosphorylase"/>
    <property type="match status" value="1"/>
</dbReference>
<accession>A0A0K6HNM6</accession>
<evidence type="ECO:0000313" key="5">
    <source>
        <dbReference type="Proteomes" id="UP000183900"/>
    </source>
</evidence>